<organism evidence="1 2">
    <name type="scientific">Catharanthus roseus</name>
    <name type="common">Madagascar periwinkle</name>
    <name type="synonym">Vinca rosea</name>
    <dbReference type="NCBI Taxonomy" id="4058"/>
    <lineage>
        <taxon>Eukaryota</taxon>
        <taxon>Viridiplantae</taxon>
        <taxon>Streptophyta</taxon>
        <taxon>Embryophyta</taxon>
        <taxon>Tracheophyta</taxon>
        <taxon>Spermatophyta</taxon>
        <taxon>Magnoliopsida</taxon>
        <taxon>eudicotyledons</taxon>
        <taxon>Gunneridae</taxon>
        <taxon>Pentapetalae</taxon>
        <taxon>asterids</taxon>
        <taxon>lamiids</taxon>
        <taxon>Gentianales</taxon>
        <taxon>Apocynaceae</taxon>
        <taxon>Rauvolfioideae</taxon>
        <taxon>Vinceae</taxon>
        <taxon>Catharanthinae</taxon>
        <taxon>Catharanthus</taxon>
    </lineage>
</organism>
<evidence type="ECO:0000313" key="1">
    <source>
        <dbReference type="EMBL" id="KAI5661708.1"/>
    </source>
</evidence>
<reference evidence="2" key="1">
    <citation type="journal article" date="2023" name="Nat. Plants">
        <title>Single-cell RNA sequencing provides a high-resolution roadmap for understanding the multicellular compartmentation of specialized metabolism.</title>
        <authorList>
            <person name="Sun S."/>
            <person name="Shen X."/>
            <person name="Li Y."/>
            <person name="Li Y."/>
            <person name="Wang S."/>
            <person name="Li R."/>
            <person name="Zhang H."/>
            <person name="Shen G."/>
            <person name="Guo B."/>
            <person name="Wei J."/>
            <person name="Xu J."/>
            <person name="St-Pierre B."/>
            <person name="Chen S."/>
            <person name="Sun C."/>
        </authorList>
    </citation>
    <scope>NUCLEOTIDE SEQUENCE [LARGE SCALE GENOMIC DNA]</scope>
</reference>
<dbReference type="EMBL" id="CM044705">
    <property type="protein sequence ID" value="KAI5661708.1"/>
    <property type="molecule type" value="Genomic_DNA"/>
</dbReference>
<name>A0ACC0AL69_CATRO</name>
<dbReference type="Proteomes" id="UP001060085">
    <property type="component" value="Linkage Group LG05"/>
</dbReference>
<protein>
    <submittedName>
        <fullName evidence="1">Uncharacterized protein</fullName>
    </submittedName>
</protein>
<proteinExistence type="predicted"/>
<accession>A0ACC0AL69</accession>
<sequence length="430" mass="48583">MDSTPPYHKSEPKSRTKSSSRLSKLRFYNEENEVVTPNLSLEIVPSSPAVVASPSPSKSPCGLPVHELLLFSPSPLRKSKTRLADKLEMADDAAEPNGARRRSKNRNSASGLLAHPSPRNHRRSRRRFEQDLREDKDFGIGEDMIKPRKKRHSGRSKKDKLSLVPSIPSPKTNYEEGCNLDRVRQIFADLIMWKDVAKSSLWFGFGSICFLSSCFTRGINFSIFSLLSQLGLLFLGISFFSNSVRRRDRGATKVEFKLKEDDILKVGRLMLPAANLVISKAGELFSGEPAMTLKVVPFLLLGAEYGHLLTLWRLCALGFFISFTGPKLYSSYSVQICRKVHYMKSRLLEAWGTCSHKKIVAASAATAFWNLTTVRTRIFAAFICLVILRYHRQQHPEVKVDEDKVDVDMEGEEQQQQEQALIMVESEAKK</sequence>
<gene>
    <name evidence="1" type="ORF">M9H77_21031</name>
</gene>
<evidence type="ECO:0000313" key="2">
    <source>
        <dbReference type="Proteomes" id="UP001060085"/>
    </source>
</evidence>
<comment type="caution">
    <text evidence="1">The sequence shown here is derived from an EMBL/GenBank/DDBJ whole genome shotgun (WGS) entry which is preliminary data.</text>
</comment>
<keyword evidence="2" id="KW-1185">Reference proteome</keyword>